<comment type="pathway">
    <text evidence="1">Protein modification; protein ubiquitination.</text>
</comment>
<dbReference type="InterPro" id="IPR036047">
    <property type="entry name" value="F-box-like_dom_sf"/>
</dbReference>
<protein>
    <recommendedName>
        <fullName evidence="4">F-box domain-containing protein</fullName>
    </recommendedName>
</protein>
<dbReference type="SUPFAM" id="SSF81383">
    <property type="entry name" value="F-box domain"/>
    <property type="match status" value="1"/>
</dbReference>
<evidence type="ECO:0000313" key="6">
    <source>
        <dbReference type="Proteomes" id="UP001310594"/>
    </source>
</evidence>
<organism evidence="5 6">
    <name type="scientific">Elasticomyces elasticus</name>
    <dbReference type="NCBI Taxonomy" id="574655"/>
    <lineage>
        <taxon>Eukaryota</taxon>
        <taxon>Fungi</taxon>
        <taxon>Dikarya</taxon>
        <taxon>Ascomycota</taxon>
        <taxon>Pezizomycotina</taxon>
        <taxon>Dothideomycetes</taxon>
        <taxon>Dothideomycetidae</taxon>
        <taxon>Mycosphaerellales</taxon>
        <taxon>Teratosphaeriaceae</taxon>
        <taxon>Elasticomyces</taxon>
    </lineage>
</organism>
<dbReference type="PROSITE" id="PS50181">
    <property type="entry name" value="FBOX"/>
    <property type="match status" value="1"/>
</dbReference>
<evidence type="ECO:0000259" key="4">
    <source>
        <dbReference type="PROSITE" id="PS50181"/>
    </source>
</evidence>
<evidence type="ECO:0000256" key="3">
    <source>
        <dbReference type="SAM" id="MobiDB-lite"/>
    </source>
</evidence>
<dbReference type="AlphaFoldDB" id="A0AAN7W555"/>
<reference evidence="5" key="1">
    <citation type="submission" date="2023-08" db="EMBL/GenBank/DDBJ databases">
        <title>Black Yeasts Isolated from many extreme environments.</title>
        <authorList>
            <person name="Coleine C."/>
            <person name="Stajich J.E."/>
            <person name="Selbmann L."/>
        </authorList>
    </citation>
    <scope>NUCLEOTIDE SEQUENCE</scope>
    <source>
        <strain evidence="5">CCFEE 5810</strain>
    </source>
</reference>
<dbReference type="InterPro" id="IPR045048">
    <property type="entry name" value="FBXO31/39"/>
</dbReference>
<dbReference type="Pfam" id="PF12014">
    <property type="entry name" value="Cyclin_D1_bind"/>
    <property type="match status" value="1"/>
</dbReference>
<dbReference type="Pfam" id="PF12937">
    <property type="entry name" value="F-box-like"/>
    <property type="match status" value="1"/>
</dbReference>
<name>A0AAN7W555_9PEZI</name>
<dbReference type="InterPro" id="IPR001810">
    <property type="entry name" value="F-box_dom"/>
</dbReference>
<feature type="region of interest" description="Disordered" evidence="3">
    <location>
        <begin position="418"/>
        <end position="437"/>
    </location>
</feature>
<feature type="region of interest" description="Disordered" evidence="3">
    <location>
        <begin position="394"/>
        <end position="413"/>
    </location>
</feature>
<proteinExistence type="predicted"/>
<sequence length="572" mass="64055">MAENVSAIVQLPAELVLDIFAYLEPLDLAAVAQTCKTLSTHSYDGRLWQPLINHNLPEPIATPAPLKNFRELYIAHHPYWFLAKRRLWFSDGDHQGKLVAARYEPSTGCIAAYTVAAQRGRHTLQFWEKDREVIIHSFSPKIMLDFGKPVLKLGLDSVKTDDQPNQEPSDRAYAPASNYSKEVLMETATEAGLYSSFLLCRSLPESAIHEGAAIWPPLRLPTPTRVRNDTTNGYQSSGHRPTRLDEVSDYHWRLRKWVEFNGRRATPRLLDIMSLHNGLPAALGLAGPYYAANLRSSVGGGMGIRMPEDVTTFAALPTECFTATPQKPWQGLWCGDYSGHGCEFLLVHQPDKENERPLPHGTNWLRHWFRGGRRGSESSASSYASAEEEMPSFAAAQAAAASSSTLGQEEIPESAIEQAQEELSTLEETSSEQFDHEQERILEPHAVLEGFTEMPYQRTVEQVTDYKDVPSGRLEAIKLTGDPNIPRGEFSFLAPDIGHGGFLRVADEEIFRGARVVRSAGHIAGRGFREDQYTPSQLIMISHDRLAQFWEGFGHISYYQRVDLDALMKYTG</sequence>
<accession>A0AAN7W555</accession>
<comment type="caution">
    <text evidence="5">The sequence shown here is derived from an EMBL/GenBank/DDBJ whole genome shotgun (WGS) entry which is preliminary data.</text>
</comment>
<evidence type="ECO:0000313" key="5">
    <source>
        <dbReference type="EMBL" id="KAK5697425.1"/>
    </source>
</evidence>
<feature type="compositionally biased region" description="Low complexity" evidence="3">
    <location>
        <begin position="418"/>
        <end position="432"/>
    </location>
</feature>
<evidence type="ECO:0000256" key="2">
    <source>
        <dbReference type="ARBA" id="ARBA00022786"/>
    </source>
</evidence>
<gene>
    <name evidence="5" type="ORF">LTR97_007563</name>
</gene>
<feature type="compositionally biased region" description="Low complexity" evidence="3">
    <location>
        <begin position="394"/>
        <end position="404"/>
    </location>
</feature>
<keyword evidence="2" id="KW-0833">Ubl conjugation pathway</keyword>
<dbReference type="EMBL" id="JAVRQU010000011">
    <property type="protein sequence ID" value="KAK5697425.1"/>
    <property type="molecule type" value="Genomic_DNA"/>
</dbReference>
<evidence type="ECO:0000256" key="1">
    <source>
        <dbReference type="ARBA" id="ARBA00004906"/>
    </source>
</evidence>
<dbReference type="Gene3D" id="1.20.1280.50">
    <property type="match status" value="1"/>
</dbReference>
<dbReference type="PANTHER" id="PTHR10706:SF130">
    <property type="entry name" value="F-BOX ONLY PROTEIN 31"/>
    <property type="match status" value="1"/>
</dbReference>
<dbReference type="Proteomes" id="UP001310594">
    <property type="component" value="Unassembled WGS sequence"/>
</dbReference>
<dbReference type="PANTHER" id="PTHR10706">
    <property type="entry name" value="F-BOX FAMILY PROTEIN"/>
    <property type="match status" value="1"/>
</dbReference>
<dbReference type="SMART" id="SM00256">
    <property type="entry name" value="FBOX"/>
    <property type="match status" value="1"/>
</dbReference>
<feature type="domain" description="F-box" evidence="4">
    <location>
        <begin position="5"/>
        <end position="51"/>
    </location>
</feature>